<dbReference type="AlphaFoldDB" id="A0A1J5QTB4"/>
<evidence type="ECO:0000313" key="3">
    <source>
        <dbReference type="EMBL" id="OIQ79149.1"/>
    </source>
</evidence>
<keyword evidence="1" id="KW-0472">Membrane</keyword>
<comment type="caution">
    <text evidence="3">The sequence shown here is derived from an EMBL/GenBank/DDBJ whole genome shotgun (WGS) entry which is preliminary data.</text>
</comment>
<dbReference type="CDD" id="cd03794">
    <property type="entry name" value="GT4_WbuB-like"/>
    <property type="match status" value="1"/>
</dbReference>
<dbReference type="Pfam" id="PF13579">
    <property type="entry name" value="Glyco_trans_4_4"/>
    <property type="match status" value="1"/>
</dbReference>
<gene>
    <name evidence="3" type="ORF">GALL_391230</name>
</gene>
<organism evidence="3">
    <name type="scientific">mine drainage metagenome</name>
    <dbReference type="NCBI Taxonomy" id="410659"/>
    <lineage>
        <taxon>unclassified sequences</taxon>
        <taxon>metagenomes</taxon>
        <taxon>ecological metagenomes</taxon>
    </lineage>
</organism>
<evidence type="ECO:0000256" key="1">
    <source>
        <dbReference type="SAM" id="Phobius"/>
    </source>
</evidence>
<keyword evidence="1" id="KW-1133">Transmembrane helix</keyword>
<evidence type="ECO:0000259" key="2">
    <source>
        <dbReference type="Pfam" id="PF13579"/>
    </source>
</evidence>
<dbReference type="PANTHER" id="PTHR12526:SF622">
    <property type="entry name" value="GLYCOSYLTRANSFERASE (GROUP I)"/>
    <property type="match status" value="1"/>
</dbReference>
<dbReference type="Pfam" id="PF13692">
    <property type="entry name" value="Glyco_trans_1_4"/>
    <property type="match status" value="1"/>
</dbReference>
<name>A0A1J5QTB4_9ZZZZ</name>
<accession>A0A1J5QTB4</accession>
<dbReference type="InterPro" id="IPR028098">
    <property type="entry name" value="Glyco_trans_4-like_N"/>
</dbReference>
<proteinExistence type="predicted"/>
<dbReference type="GO" id="GO:0016740">
    <property type="term" value="F:transferase activity"/>
    <property type="evidence" value="ECO:0007669"/>
    <property type="project" value="UniProtKB-KW"/>
</dbReference>
<sequence length="411" mass="46228">MKILLVTQYFWPENFRINDLAVHFQQQGHHVTVLTGIPNYPAGRFFDGYGLFKRTTEQWRGVEIIRAPLIPRGKGSGLRLAINYFSFALFASIYGIVRLGRDFDVIFVHEPSPVTVGIPAIVMKKLTGAPILFWVLDLWPESVSAAGGVTQPWMMGALRRMTRWIYARCDRVLLQSMGFMRHAKEMGVPDERVRYFPSWAEALYRPMAPVAGNKPAMPDGFCIVFAGNVGVAQDFGTILRAAEILKTEPHIKWIIIGDGRMLSWVRNEVRRRGLEQTVHLLGQHPVESMPAYFSHADALLVSLKKEPIFSSTIPGKIQSYLACGKPVIAMLDGEGARIIKEAHAGVACPAEDVDALVQAVLRLSKMDHDDLAAMGHNGRQYYEAHFDREVLFPRLEQWMRELIIEGNSKSA</sequence>
<protein>
    <submittedName>
        <fullName evidence="3">Putative glycosyl transferase</fullName>
    </submittedName>
</protein>
<dbReference type="EMBL" id="MLJW01001266">
    <property type="protein sequence ID" value="OIQ79149.1"/>
    <property type="molecule type" value="Genomic_DNA"/>
</dbReference>
<keyword evidence="3" id="KW-0808">Transferase</keyword>
<dbReference type="PANTHER" id="PTHR12526">
    <property type="entry name" value="GLYCOSYLTRANSFERASE"/>
    <property type="match status" value="1"/>
</dbReference>
<feature type="transmembrane region" description="Helical" evidence="1">
    <location>
        <begin position="80"/>
        <end position="97"/>
    </location>
</feature>
<feature type="domain" description="Glycosyltransferase subfamily 4-like N-terminal" evidence="2">
    <location>
        <begin position="16"/>
        <end position="199"/>
    </location>
</feature>
<dbReference type="Gene3D" id="3.40.50.2000">
    <property type="entry name" value="Glycogen Phosphorylase B"/>
    <property type="match status" value="2"/>
</dbReference>
<keyword evidence="1" id="KW-0812">Transmembrane</keyword>
<reference evidence="3" key="1">
    <citation type="submission" date="2016-10" db="EMBL/GenBank/DDBJ databases">
        <title>Sequence of Gallionella enrichment culture.</title>
        <authorList>
            <person name="Poehlein A."/>
            <person name="Muehling M."/>
            <person name="Daniel R."/>
        </authorList>
    </citation>
    <scope>NUCLEOTIDE SEQUENCE</scope>
</reference>
<dbReference type="SUPFAM" id="SSF53756">
    <property type="entry name" value="UDP-Glycosyltransferase/glycogen phosphorylase"/>
    <property type="match status" value="1"/>
</dbReference>